<protein>
    <submittedName>
        <fullName evidence="5">AraC family transcriptional regulator</fullName>
    </submittedName>
</protein>
<evidence type="ECO:0000313" key="5">
    <source>
        <dbReference type="EMBL" id="MFC6294665.1"/>
    </source>
</evidence>
<dbReference type="InterPro" id="IPR011051">
    <property type="entry name" value="RmlC_Cupin_sf"/>
</dbReference>
<keyword evidence="3" id="KW-0804">Transcription</keyword>
<keyword evidence="2" id="KW-0238">DNA-binding</keyword>
<keyword evidence="6" id="KW-1185">Reference proteome</keyword>
<evidence type="ECO:0000256" key="3">
    <source>
        <dbReference type="ARBA" id="ARBA00023163"/>
    </source>
</evidence>
<evidence type="ECO:0000256" key="1">
    <source>
        <dbReference type="ARBA" id="ARBA00023015"/>
    </source>
</evidence>
<dbReference type="Proteomes" id="UP001596227">
    <property type="component" value="Unassembled WGS sequence"/>
</dbReference>
<reference evidence="6" key="1">
    <citation type="journal article" date="2019" name="Int. J. Syst. Evol. Microbiol.">
        <title>The Global Catalogue of Microorganisms (GCM) 10K type strain sequencing project: providing services to taxonomists for standard genome sequencing and annotation.</title>
        <authorList>
            <consortium name="The Broad Institute Genomics Platform"/>
            <consortium name="The Broad Institute Genome Sequencing Center for Infectious Disease"/>
            <person name="Wu L."/>
            <person name="Ma J."/>
        </authorList>
    </citation>
    <scope>NUCLEOTIDE SEQUENCE [LARGE SCALE GENOMIC DNA]</scope>
    <source>
        <strain evidence="6">CCM 8934</strain>
    </source>
</reference>
<dbReference type="SMART" id="SM00342">
    <property type="entry name" value="HTH_ARAC"/>
    <property type="match status" value="1"/>
</dbReference>
<keyword evidence="1" id="KW-0805">Transcription regulation</keyword>
<comment type="caution">
    <text evidence="5">The sequence shown here is derived from an EMBL/GenBank/DDBJ whole genome shotgun (WGS) entry which is preliminary data.</text>
</comment>
<dbReference type="PANTHER" id="PTHR43280">
    <property type="entry name" value="ARAC-FAMILY TRANSCRIPTIONAL REGULATOR"/>
    <property type="match status" value="1"/>
</dbReference>
<dbReference type="InterPro" id="IPR018062">
    <property type="entry name" value="HTH_AraC-typ_CS"/>
</dbReference>
<dbReference type="InterPro" id="IPR018060">
    <property type="entry name" value="HTH_AraC"/>
</dbReference>
<dbReference type="Gene3D" id="2.60.120.10">
    <property type="entry name" value="Jelly Rolls"/>
    <property type="match status" value="1"/>
</dbReference>
<dbReference type="Gene3D" id="1.10.10.60">
    <property type="entry name" value="Homeodomain-like"/>
    <property type="match status" value="2"/>
</dbReference>
<evidence type="ECO:0000256" key="2">
    <source>
        <dbReference type="ARBA" id="ARBA00023125"/>
    </source>
</evidence>
<feature type="domain" description="HTH araC/xylS-type" evidence="4">
    <location>
        <begin position="230"/>
        <end position="327"/>
    </location>
</feature>
<dbReference type="Pfam" id="PF12833">
    <property type="entry name" value="HTH_18"/>
    <property type="match status" value="1"/>
</dbReference>
<evidence type="ECO:0000259" key="4">
    <source>
        <dbReference type="PROSITE" id="PS01124"/>
    </source>
</evidence>
<proteinExistence type="predicted"/>
<gene>
    <name evidence="5" type="ORF">ACFQH1_05575</name>
</gene>
<dbReference type="PANTHER" id="PTHR43280:SF28">
    <property type="entry name" value="HTH-TYPE TRANSCRIPTIONAL ACTIVATOR RHAS"/>
    <property type="match status" value="1"/>
</dbReference>
<dbReference type="SUPFAM" id="SSF46689">
    <property type="entry name" value="Homeodomain-like"/>
    <property type="match status" value="1"/>
</dbReference>
<dbReference type="PROSITE" id="PS01124">
    <property type="entry name" value="HTH_ARAC_FAMILY_2"/>
    <property type="match status" value="1"/>
</dbReference>
<organism evidence="5 6">
    <name type="scientific">Lactiplantibacillus daoliensis</name>
    <dbReference type="NCBI Taxonomy" id="2559916"/>
    <lineage>
        <taxon>Bacteria</taxon>
        <taxon>Bacillati</taxon>
        <taxon>Bacillota</taxon>
        <taxon>Bacilli</taxon>
        <taxon>Lactobacillales</taxon>
        <taxon>Lactobacillaceae</taxon>
        <taxon>Lactiplantibacillus</taxon>
    </lineage>
</organism>
<name>A0ABW1UF50_9LACO</name>
<dbReference type="EMBL" id="JBHSSB010000015">
    <property type="protein sequence ID" value="MFC6294665.1"/>
    <property type="molecule type" value="Genomic_DNA"/>
</dbReference>
<dbReference type="RefSeq" id="WP_137606413.1">
    <property type="nucleotide sequence ID" value="NZ_BJDH01000002.1"/>
</dbReference>
<dbReference type="InterPro" id="IPR009057">
    <property type="entry name" value="Homeodomain-like_sf"/>
</dbReference>
<dbReference type="InterPro" id="IPR014710">
    <property type="entry name" value="RmlC-like_jellyroll"/>
</dbReference>
<dbReference type="PROSITE" id="PS00041">
    <property type="entry name" value="HTH_ARAC_FAMILY_1"/>
    <property type="match status" value="1"/>
</dbReference>
<dbReference type="SUPFAM" id="SSF51182">
    <property type="entry name" value="RmlC-like cupins"/>
    <property type="match status" value="1"/>
</dbReference>
<accession>A0ABW1UF50</accession>
<sequence length="329" mass="38556">MDIKKMLMKESSQEQYYKSHPDRLSDAYKKIDRIDYHGQKVYLFRLPFLNKNVVQIRKDSRFTTVPKYIHTNINLNYVYSGECTYNVDNQKLVLSAGDVCLFDTNVVRSKESLGKNDIIINISLSHEFFSHDFIVSLQSEGIVYRWLLAALSAATNNHDNFILFRTNHDKKITQLFQYVLEEYYGYTPFSVETINAYMHVIFVELVRAYNQNKSGQLLRLNQRIIPDDFLRILRFVEKNADNYSLSELGTKFGYSTSYLASIIRKTSGESFSDLKKELRLSKAANLLITTDQNINEISDAVGIKNKSFFFKEFEKRYQHSPAKYRTIYR</sequence>
<evidence type="ECO:0000313" key="6">
    <source>
        <dbReference type="Proteomes" id="UP001596227"/>
    </source>
</evidence>